<dbReference type="Proteomes" id="UP000652761">
    <property type="component" value="Unassembled WGS sequence"/>
</dbReference>
<dbReference type="AlphaFoldDB" id="A0A843W1E6"/>
<accession>A0A843W1E6</accession>
<evidence type="ECO:0000313" key="1">
    <source>
        <dbReference type="EMBL" id="MQL97129.1"/>
    </source>
</evidence>
<name>A0A843W1E6_COLES</name>
<proteinExistence type="predicted"/>
<sequence>MVNSSVGCPRFFVSQAVSSGLVPILVLYRRAAAGPFVHGCEAESYLTELVTCEAHPYSQQVKERRRFRYRLPV</sequence>
<gene>
    <name evidence="1" type="ORF">Taro_029810</name>
</gene>
<evidence type="ECO:0000313" key="2">
    <source>
        <dbReference type="Proteomes" id="UP000652761"/>
    </source>
</evidence>
<comment type="caution">
    <text evidence="1">The sequence shown here is derived from an EMBL/GenBank/DDBJ whole genome shotgun (WGS) entry which is preliminary data.</text>
</comment>
<dbReference type="EMBL" id="NMUH01002005">
    <property type="protein sequence ID" value="MQL97129.1"/>
    <property type="molecule type" value="Genomic_DNA"/>
</dbReference>
<reference evidence="1" key="1">
    <citation type="submission" date="2017-07" db="EMBL/GenBank/DDBJ databases">
        <title>Taro Niue Genome Assembly and Annotation.</title>
        <authorList>
            <person name="Atibalentja N."/>
            <person name="Keating K."/>
            <person name="Fields C.J."/>
        </authorList>
    </citation>
    <scope>NUCLEOTIDE SEQUENCE</scope>
    <source>
        <strain evidence="1">Niue_2</strain>
        <tissue evidence="1">Leaf</tissue>
    </source>
</reference>
<organism evidence="1 2">
    <name type="scientific">Colocasia esculenta</name>
    <name type="common">Wild taro</name>
    <name type="synonym">Arum esculentum</name>
    <dbReference type="NCBI Taxonomy" id="4460"/>
    <lineage>
        <taxon>Eukaryota</taxon>
        <taxon>Viridiplantae</taxon>
        <taxon>Streptophyta</taxon>
        <taxon>Embryophyta</taxon>
        <taxon>Tracheophyta</taxon>
        <taxon>Spermatophyta</taxon>
        <taxon>Magnoliopsida</taxon>
        <taxon>Liliopsida</taxon>
        <taxon>Araceae</taxon>
        <taxon>Aroideae</taxon>
        <taxon>Colocasieae</taxon>
        <taxon>Colocasia</taxon>
    </lineage>
</organism>
<keyword evidence="2" id="KW-1185">Reference proteome</keyword>
<protein>
    <submittedName>
        <fullName evidence="1">Uncharacterized protein</fullName>
    </submittedName>
</protein>